<evidence type="ECO:0000313" key="2">
    <source>
        <dbReference type="EMBL" id="ABE41237.1"/>
    </source>
</evidence>
<dbReference type="EMBL" id="CP000283">
    <property type="protein sequence ID" value="ABE41237.1"/>
    <property type="molecule type" value="Genomic_DNA"/>
</dbReference>
<sequence length="221" mass="22917" precursor="true">MRTLMVAAVGCVALASPAAAQLSAPAAIVEEVKGEVPGIEFMDYVLPGKVIKLGANGAIVLNYLQSCIRETITGGVVVVGTEQSKVSLADIQTAKVDCAASKAQLSESEASQSAATAFRSINQTGPAPKIASVYGVSPVFDVAGSGKLIIERSDVAGDRREVTVDKKTLIKGRFYDMAKAGTALMPGASYAATFGARKIAFRVDPAARPGDVPVVSRLLRF</sequence>
<dbReference type="KEGG" id="rpd:RPD_4018"/>
<evidence type="ECO:0000256" key="1">
    <source>
        <dbReference type="SAM" id="SignalP"/>
    </source>
</evidence>
<dbReference type="eggNOG" id="ENOG5033YGV">
    <property type="taxonomic scope" value="Bacteria"/>
</dbReference>
<feature type="signal peptide" evidence="1">
    <location>
        <begin position="1"/>
        <end position="20"/>
    </location>
</feature>
<proteinExistence type="predicted"/>
<accession>Q131K2</accession>
<dbReference type="BioCyc" id="RPAL316057:RPD_RS20205-MONOMER"/>
<name>Q131K2_RHOPS</name>
<gene>
    <name evidence="2" type="ordered locus">RPD_4018</name>
</gene>
<dbReference type="HOGENOM" id="CLU_1238245_0_0_5"/>
<dbReference type="Proteomes" id="UP000001818">
    <property type="component" value="Chromosome"/>
</dbReference>
<dbReference type="STRING" id="316057.RPD_4018"/>
<feature type="chain" id="PRO_5004181696" evidence="1">
    <location>
        <begin position="21"/>
        <end position="221"/>
    </location>
</feature>
<keyword evidence="1" id="KW-0732">Signal</keyword>
<organism evidence="2 3">
    <name type="scientific">Rhodopseudomonas palustris (strain BisB5)</name>
    <dbReference type="NCBI Taxonomy" id="316057"/>
    <lineage>
        <taxon>Bacteria</taxon>
        <taxon>Pseudomonadati</taxon>
        <taxon>Pseudomonadota</taxon>
        <taxon>Alphaproteobacteria</taxon>
        <taxon>Hyphomicrobiales</taxon>
        <taxon>Nitrobacteraceae</taxon>
        <taxon>Rhodopseudomonas</taxon>
    </lineage>
</organism>
<dbReference type="AlphaFoldDB" id="Q131K2"/>
<evidence type="ECO:0000313" key="3">
    <source>
        <dbReference type="Proteomes" id="UP000001818"/>
    </source>
</evidence>
<protein>
    <submittedName>
        <fullName evidence="2">Uncharacterized protein</fullName>
    </submittedName>
</protein>
<reference evidence="2 3" key="1">
    <citation type="submission" date="2006-03" db="EMBL/GenBank/DDBJ databases">
        <title>Complete sequence of Rhodopseudomonas palustris BisB5.</title>
        <authorList>
            <consortium name="US DOE Joint Genome Institute"/>
            <person name="Copeland A."/>
            <person name="Lucas S."/>
            <person name="Lapidus A."/>
            <person name="Barry K."/>
            <person name="Detter J.C."/>
            <person name="Glavina del Rio T."/>
            <person name="Hammon N."/>
            <person name="Israni S."/>
            <person name="Dalin E."/>
            <person name="Tice H."/>
            <person name="Pitluck S."/>
            <person name="Chain P."/>
            <person name="Malfatti S."/>
            <person name="Shin M."/>
            <person name="Vergez L."/>
            <person name="Schmutz J."/>
            <person name="Larimer F."/>
            <person name="Land M."/>
            <person name="Hauser L."/>
            <person name="Pelletier D.A."/>
            <person name="Kyrpides N."/>
            <person name="Lykidis A."/>
            <person name="Oda Y."/>
            <person name="Harwood C.S."/>
            <person name="Richardson P."/>
        </authorList>
    </citation>
    <scope>NUCLEOTIDE SEQUENCE [LARGE SCALE GENOMIC DNA]</scope>
    <source>
        <strain evidence="2 3">BisB5</strain>
    </source>
</reference>